<dbReference type="GO" id="GO:0016787">
    <property type="term" value="F:hydrolase activity"/>
    <property type="evidence" value="ECO:0007669"/>
    <property type="project" value="UniProtKB-KW"/>
</dbReference>
<dbReference type="OrthoDB" id="8233337at2"/>
<evidence type="ECO:0000313" key="3">
    <source>
        <dbReference type="Proteomes" id="UP000310636"/>
    </source>
</evidence>
<dbReference type="InterPro" id="IPR013830">
    <property type="entry name" value="SGNH_hydro"/>
</dbReference>
<dbReference type="Proteomes" id="UP000310636">
    <property type="component" value="Unassembled WGS sequence"/>
</dbReference>
<dbReference type="AlphaFoldDB" id="A0A4S4BYK6"/>
<keyword evidence="3" id="KW-1185">Reference proteome</keyword>
<organism evidence="2 3">
    <name type="scientific">Cohnella fermenti</name>
    <dbReference type="NCBI Taxonomy" id="2565925"/>
    <lineage>
        <taxon>Bacteria</taxon>
        <taxon>Bacillati</taxon>
        <taxon>Bacillota</taxon>
        <taxon>Bacilli</taxon>
        <taxon>Bacillales</taxon>
        <taxon>Paenibacillaceae</taxon>
        <taxon>Cohnella</taxon>
    </lineage>
</organism>
<name>A0A4S4BYK6_9BACL</name>
<comment type="caution">
    <text evidence="2">The sequence shown here is derived from an EMBL/GenBank/DDBJ whole genome shotgun (WGS) entry which is preliminary data.</text>
</comment>
<dbReference type="SUPFAM" id="SSF52266">
    <property type="entry name" value="SGNH hydrolase"/>
    <property type="match status" value="1"/>
</dbReference>
<dbReference type="PANTHER" id="PTHR34407">
    <property type="entry name" value="EXPRESSED PROTEIN"/>
    <property type="match status" value="1"/>
</dbReference>
<sequence length="376" mass="41829">MSKLDAVWRRAAGGDSVVIGYFGGSITVGEGASDRETASWRALTTRWFRERFPGADIRERNAAIGGTGSDLGAFRCGEDLLDANPDLVFVEFAVNDAGTDETRVERAMEGIVRQIRRRRPEAGIVLVYTAIRRWLEDKTKQVPRSVRAHERIAKHYGLGSVDAGRAMALFAAGEAGRIELLLPDGTHPSDRGHRLYADSVGEYLEQERMRYLCRAREDRGERQLPMPSAPLLPPALHRQPLEGHLLDAWKVAQPGWRRDSRSLKGKYPHMLTANEPGTVLRFTFAGTALGIYWLVAEDSGDIEWSVDGSVPERASAWDRYATQFARAHYVLLCDRLDDAMHTCTLTILSERQPLSAGTWIRIGAFLIGGSGGRERD</sequence>
<keyword evidence="2" id="KW-0378">Hydrolase</keyword>
<protein>
    <submittedName>
        <fullName evidence="2">SGNH/GDSL hydrolase family protein</fullName>
    </submittedName>
</protein>
<proteinExistence type="predicted"/>
<feature type="domain" description="SGNH hydrolase-type esterase" evidence="1">
    <location>
        <begin position="22"/>
        <end position="195"/>
    </location>
</feature>
<dbReference type="EMBL" id="SSOB01000011">
    <property type="protein sequence ID" value="THF80343.1"/>
    <property type="molecule type" value="Genomic_DNA"/>
</dbReference>
<evidence type="ECO:0000259" key="1">
    <source>
        <dbReference type="Pfam" id="PF13472"/>
    </source>
</evidence>
<gene>
    <name evidence="2" type="ORF">E6C55_10695</name>
</gene>
<dbReference type="Gene3D" id="3.40.50.1110">
    <property type="entry name" value="SGNH hydrolase"/>
    <property type="match status" value="1"/>
</dbReference>
<dbReference type="Gene3D" id="2.60.120.260">
    <property type="entry name" value="Galactose-binding domain-like"/>
    <property type="match status" value="1"/>
</dbReference>
<dbReference type="Pfam" id="PF13472">
    <property type="entry name" value="Lipase_GDSL_2"/>
    <property type="match status" value="1"/>
</dbReference>
<evidence type="ECO:0000313" key="2">
    <source>
        <dbReference type="EMBL" id="THF80343.1"/>
    </source>
</evidence>
<accession>A0A4S4BYK6</accession>
<dbReference type="PANTHER" id="PTHR34407:SF1">
    <property type="entry name" value="SGNH HYDROLASE-TYPE ESTERASE DOMAIN-CONTAINING PROTEIN"/>
    <property type="match status" value="1"/>
</dbReference>
<dbReference type="InterPro" id="IPR036514">
    <property type="entry name" value="SGNH_hydro_sf"/>
</dbReference>
<dbReference type="RefSeq" id="WP_136369780.1">
    <property type="nucleotide sequence ID" value="NZ_SSOB01000011.1"/>
</dbReference>
<reference evidence="2 3" key="1">
    <citation type="submission" date="2019-04" db="EMBL/GenBank/DDBJ databases">
        <title>Cohnella sp. nov. isolated from preserved vegetables.</title>
        <authorList>
            <person name="Lin S.-Y."/>
            <person name="Hung M.-H."/>
            <person name="Young C.-C."/>
        </authorList>
    </citation>
    <scope>NUCLEOTIDE SEQUENCE [LARGE SCALE GENOMIC DNA]</scope>
    <source>
        <strain evidence="2 3">CC-MHH1044</strain>
    </source>
</reference>
<dbReference type="CDD" id="cd00229">
    <property type="entry name" value="SGNH_hydrolase"/>
    <property type="match status" value="1"/>
</dbReference>